<protein>
    <submittedName>
        <fullName evidence="1">Uncharacterized protein</fullName>
    </submittedName>
</protein>
<accession>A0A3N2C1E9</accession>
<reference evidence="1 2" key="1">
    <citation type="submission" date="2018-11" db="EMBL/GenBank/DDBJ databases">
        <title>Sequencing the genomes of 1000 actinobacteria strains.</title>
        <authorList>
            <person name="Klenk H.-P."/>
        </authorList>
    </citation>
    <scope>NUCLEOTIDE SEQUENCE [LARGE SCALE GENOMIC DNA]</scope>
    <source>
        <strain evidence="1 2">DSM 14012</strain>
    </source>
</reference>
<proteinExistence type="predicted"/>
<sequence>MQTDLWPTTGVQFASDEHAAILAGLVAKNTSGVPRAGVLPRHTNALVTARPDMRVNVLPMELVHVKEGARFAALTETIDVAIPNPPSANTQYNIVAYVGTDQQITGIASTSNFVVIPGTPSADPYDPALPDAAIPIARVAVPSTATATNSAGVVITPLHPFTAAAGGTMLFRSTSEMNLWVPADAQLARVMGGSEYVRTAGVWRSRDRVAGVRFDGNTNVNGILVVNNPLLGMTPTWVQVTMGRIVASDLLSQLLSPIVWDTPVGDTTIQIRFRRHDTNAWAANQPVSGYLTAGG</sequence>
<gene>
    <name evidence="1" type="ORF">EDD42_1186</name>
</gene>
<dbReference type="EMBL" id="RKHL01000001">
    <property type="protein sequence ID" value="ROR81134.1"/>
    <property type="molecule type" value="Genomic_DNA"/>
</dbReference>
<name>A0A3N2C1E9_9MICO</name>
<evidence type="ECO:0000313" key="2">
    <source>
        <dbReference type="Proteomes" id="UP000266915"/>
    </source>
</evidence>
<organism evidence="1 2">
    <name type="scientific">Plantibacter flavus</name>
    <dbReference type="NCBI Taxonomy" id="150123"/>
    <lineage>
        <taxon>Bacteria</taxon>
        <taxon>Bacillati</taxon>
        <taxon>Actinomycetota</taxon>
        <taxon>Actinomycetes</taxon>
        <taxon>Micrococcales</taxon>
        <taxon>Microbacteriaceae</taxon>
        <taxon>Plantibacter</taxon>
    </lineage>
</organism>
<dbReference type="RefSeq" id="WP_085510370.1">
    <property type="nucleotide sequence ID" value="NZ_FXAP01000001.1"/>
</dbReference>
<dbReference type="AlphaFoldDB" id="A0A3N2C1E9"/>
<keyword evidence="2" id="KW-1185">Reference proteome</keyword>
<evidence type="ECO:0000313" key="1">
    <source>
        <dbReference type="EMBL" id="ROR81134.1"/>
    </source>
</evidence>
<dbReference type="Proteomes" id="UP000266915">
    <property type="component" value="Unassembled WGS sequence"/>
</dbReference>
<comment type="caution">
    <text evidence="1">The sequence shown here is derived from an EMBL/GenBank/DDBJ whole genome shotgun (WGS) entry which is preliminary data.</text>
</comment>